<dbReference type="GeneID" id="79270721"/>
<feature type="domain" description="Cupin type-2" evidence="2">
    <location>
        <begin position="60"/>
        <end position="125"/>
    </location>
</feature>
<reference evidence="3 4" key="1">
    <citation type="journal article" date="2019" name="Int. J. Syst. Evol. Microbiol.">
        <title>The Global Catalogue of Microorganisms (GCM) 10K type strain sequencing project: providing services to taxonomists for standard genome sequencing and annotation.</title>
        <authorList>
            <consortium name="The Broad Institute Genomics Platform"/>
            <consortium name="The Broad Institute Genome Sequencing Center for Infectious Disease"/>
            <person name="Wu L."/>
            <person name="Ma J."/>
        </authorList>
    </citation>
    <scope>NUCLEOTIDE SEQUENCE [LARGE SCALE GENOMIC DNA]</scope>
    <source>
        <strain evidence="3 4">DT55</strain>
    </source>
</reference>
<proteinExistence type="predicted"/>
<gene>
    <name evidence="3" type="ORF">ACFQKD_13670</name>
</gene>
<protein>
    <submittedName>
        <fullName evidence="3">Cupin domain-containing protein</fullName>
    </submittedName>
</protein>
<name>A0ABD5X1I3_9EURY</name>
<evidence type="ECO:0000259" key="2">
    <source>
        <dbReference type="Pfam" id="PF07883"/>
    </source>
</evidence>
<accession>A0ABD5X1I3</accession>
<dbReference type="SUPFAM" id="SSF51182">
    <property type="entry name" value="RmlC-like cupins"/>
    <property type="match status" value="1"/>
</dbReference>
<dbReference type="EMBL" id="JBHTAG010000003">
    <property type="protein sequence ID" value="MFC7098355.1"/>
    <property type="molecule type" value="Genomic_DNA"/>
</dbReference>
<feature type="region of interest" description="Disordered" evidence="1">
    <location>
        <begin position="1"/>
        <end position="20"/>
    </location>
</feature>
<evidence type="ECO:0000313" key="3">
    <source>
        <dbReference type="EMBL" id="MFC7098355.1"/>
    </source>
</evidence>
<dbReference type="Proteomes" id="UP001596388">
    <property type="component" value="Unassembled WGS sequence"/>
</dbReference>
<keyword evidence="4" id="KW-1185">Reference proteome</keyword>
<dbReference type="RefSeq" id="WP_276237142.1">
    <property type="nucleotide sequence ID" value="NZ_CP119989.1"/>
</dbReference>
<sequence length="129" mass="13807">MSGDGTPDRDDHTTTTADAAAYRRLSVDGWGESPDPDRVRRTLDEALGTTPYEFDLRETKPGEPVRPPTDPYPGAQELLFVLAGELTVETAEGELRFGPNEGVLVPPDATDRPVATGGDPCRFLALGAP</sequence>
<evidence type="ECO:0000313" key="4">
    <source>
        <dbReference type="Proteomes" id="UP001596388"/>
    </source>
</evidence>
<comment type="caution">
    <text evidence="3">The sequence shown here is derived from an EMBL/GenBank/DDBJ whole genome shotgun (WGS) entry which is preliminary data.</text>
</comment>
<dbReference type="InterPro" id="IPR011051">
    <property type="entry name" value="RmlC_Cupin_sf"/>
</dbReference>
<dbReference type="Gene3D" id="2.60.120.10">
    <property type="entry name" value="Jelly Rolls"/>
    <property type="match status" value="1"/>
</dbReference>
<feature type="compositionally biased region" description="Basic and acidic residues" evidence="1">
    <location>
        <begin position="1"/>
        <end position="13"/>
    </location>
</feature>
<dbReference type="InterPro" id="IPR013096">
    <property type="entry name" value="Cupin_2"/>
</dbReference>
<evidence type="ECO:0000256" key="1">
    <source>
        <dbReference type="SAM" id="MobiDB-lite"/>
    </source>
</evidence>
<dbReference type="Pfam" id="PF07883">
    <property type="entry name" value="Cupin_2"/>
    <property type="match status" value="1"/>
</dbReference>
<dbReference type="AlphaFoldDB" id="A0ABD5X1I3"/>
<dbReference type="InterPro" id="IPR014710">
    <property type="entry name" value="RmlC-like_jellyroll"/>
</dbReference>
<organism evidence="3 4">
    <name type="scientific">Halobaculum marinum</name>
    <dbReference type="NCBI Taxonomy" id="3031996"/>
    <lineage>
        <taxon>Archaea</taxon>
        <taxon>Methanobacteriati</taxon>
        <taxon>Methanobacteriota</taxon>
        <taxon>Stenosarchaea group</taxon>
        <taxon>Halobacteria</taxon>
        <taxon>Halobacteriales</taxon>
        <taxon>Haloferacaceae</taxon>
        <taxon>Halobaculum</taxon>
    </lineage>
</organism>